<accession>A0ABU4N763</accession>
<proteinExistence type="predicted"/>
<keyword evidence="2" id="KW-1185">Reference proteome</keyword>
<gene>
    <name evidence="1" type="ORF">PV662_01510</name>
</gene>
<protein>
    <submittedName>
        <fullName evidence="1">Uncharacterized protein</fullName>
    </submittedName>
</protein>
<dbReference type="EMBL" id="JARAYU010000001">
    <property type="protein sequence ID" value="MDX3698452.1"/>
    <property type="molecule type" value="Genomic_DNA"/>
</dbReference>
<name>A0ABU4N763_9ACTN</name>
<organism evidence="1 2">
    <name type="scientific">Streptomyces europaeiscabiei</name>
    <dbReference type="NCBI Taxonomy" id="146819"/>
    <lineage>
        <taxon>Bacteria</taxon>
        <taxon>Bacillati</taxon>
        <taxon>Actinomycetota</taxon>
        <taxon>Actinomycetes</taxon>
        <taxon>Kitasatosporales</taxon>
        <taxon>Streptomycetaceae</taxon>
        <taxon>Streptomyces</taxon>
    </lineage>
</organism>
<evidence type="ECO:0000313" key="2">
    <source>
        <dbReference type="Proteomes" id="UP001271274"/>
    </source>
</evidence>
<sequence>MTFPLDIRTELWLNRIWTDISADVYQRDTKRITRGRRDQGSVTDPARLTLTLNNAAGKYQPRNPMSPLYGQIGRNTRVRLSVPATDTFLQLEGDPDGYASTPDTAALDITGDLDVRADVAPNWYGPDNQVLIGKWEITGNQRSWLLTVQDGIVWLRISSDGTSAGVWTHGQYLPVLPERAVLRVTLDVNNGAGGHDVVFYWAESMSGPWTQIGLKTVGPAATSVFSSTAPLRVGLHEARASGPDRLPFVGRGYRFEVRNGIGGTLVASPDFTAQAAGATSFADSAGRTWTLNGGAEIRDREDRFVGEISEWPAQWTPDESDVFASVTASGILRRLGQGKKPLDSTLRRRIPSGDPIAYWPLEEGADATRGYSPVPGVQPASLSGVEWASWNTLPSSSALPRLTATAALNAPVPESMTPGEWHTEFVYTADDKAPPAAGPYAELISVNSPDGLIRRWTVSMRDGAARLEGFNSVGTALVNRTIDVGADVFHGWVRLRLYAVDTVPGSLFEYGLFWEDVGGTAGGISGGFAGTCGKLSSLTATWGALTDGWGIGHLTVLSEAGSTLLEGSDNAYSGEPAWDRLRRLSQEESVPMERLPGALETERVGPQRPEKLIDLFQNVAAADGGWLLENPRRVGLSYRDRSRSYAQDPVLTLSYNAAGLAPDLNPVDDDSAVRNDVTVTRDGGSSGRAYLAEGALSVQAPPDGIGVYDEEVTLSLSDDTQAEPIAYWLLHLGTFDGARYPSVTITLHKPGADVLVPQVLKLREGDKIRLTDLPLWLSPDDVDLIVEGISEELELYRWTITLNCSPGGPWNVATVSTVHEGFESEAASISLAAGGNLPWLRTAAQAHSGTYSLRSGAITNNQTSDATLTLPARATELSFWYRTSSENSGAGFEGDRLLVLVDGVQVLRAQGATAWTKITLNVTDASTVLFRYAKDNSAASGEDAVYIDDLRLILGANGAMKAGPTATALVNPIDADDTTFMAVTTVGELWTEAAVDMPIPIAIGGEVMTVTAIAAGVGVNVQQFTVTRSANGVAKAHAAGAVVQLANRYPASL</sequence>
<evidence type="ECO:0000313" key="1">
    <source>
        <dbReference type="EMBL" id="MDX3698452.1"/>
    </source>
</evidence>
<reference evidence="1 2" key="1">
    <citation type="journal article" date="2023" name="Microb. Genom.">
        <title>Mesoterricola silvestris gen. nov., sp. nov., Mesoterricola sediminis sp. nov., Geothrix oryzae sp. nov., Geothrix edaphica sp. nov., Geothrix rubra sp. nov., and Geothrix limicola sp. nov., six novel members of Acidobacteriota isolated from soils.</title>
        <authorList>
            <person name="Weisberg A.J."/>
            <person name="Pearce E."/>
            <person name="Kramer C.G."/>
            <person name="Chang J.H."/>
            <person name="Clarke C.R."/>
        </authorList>
    </citation>
    <scope>NUCLEOTIDE SEQUENCE [LARGE SCALE GENOMIC DNA]</scope>
    <source>
        <strain evidence="1 2">ID09-01A</strain>
    </source>
</reference>
<comment type="caution">
    <text evidence="1">The sequence shown here is derived from an EMBL/GenBank/DDBJ whole genome shotgun (WGS) entry which is preliminary data.</text>
</comment>
<dbReference type="Gene3D" id="2.60.120.260">
    <property type="entry name" value="Galactose-binding domain-like"/>
    <property type="match status" value="1"/>
</dbReference>
<dbReference type="RefSeq" id="WP_319061417.1">
    <property type="nucleotide sequence ID" value="NZ_JARAYT010000001.1"/>
</dbReference>
<dbReference type="Proteomes" id="UP001271274">
    <property type="component" value="Unassembled WGS sequence"/>
</dbReference>